<dbReference type="EnsemblPlants" id="LPERR10G13800.1">
    <property type="protein sequence ID" value="LPERR10G13800.1"/>
    <property type="gene ID" value="LPERR10G13800"/>
</dbReference>
<dbReference type="Proteomes" id="UP000032180">
    <property type="component" value="Chromosome 10"/>
</dbReference>
<reference evidence="1" key="3">
    <citation type="submission" date="2015-04" db="UniProtKB">
        <authorList>
            <consortium name="EnsemblPlants"/>
        </authorList>
    </citation>
    <scope>IDENTIFICATION</scope>
</reference>
<sequence>MSVALLVFARRWIGGAVHGGLTVVYLLAAADLRAGRGSSDECGERLRKLYLDFSRRPWTNGGLEELDNAQGFPQAGERGDEPRAIEVVVSNSGQSLIEGIVVRAGTVRRKMFLASLLLQGPALQCAQPVDEEETVPRHTQCSNKLGR</sequence>
<protein>
    <submittedName>
        <fullName evidence="1">Uncharacterized protein</fullName>
    </submittedName>
</protein>
<proteinExistence type="predicted"/>
<organism evidence="1 2">
    <name type="scientific">Leersia perrieri</name>
    <dbReference type="NCBI Taxonomy" id="77586"/>
    <lineage>
        <taxon>Eukaryota</taxon>
        <taxon>Viridiplantae</taxon>
        <taxon>Streptophyta</taxon>
        <taxon>Embryophyta</taxon>
        <taxon>Tracheophyta</taxon>
        <taxon>Spermatophyta</taxon>
        <taxon>Magnoliopsida</taxon>
        <taxon>Liliopsida</taxon>
        <taxon>Poales</taxon>
        <taxon>Poaceae</taxon>
        <taxon>BOP clade</taxon>
        <taxon>Oryzoideae</taxon>
        <taxon>Oryzeae</taxon>
        <taxon>Oryzinae</taxon>
        <taxon>Leersia</taxon>
    </lineage>
</organism>
<evidence type="ECO:0000313" key="1">
    <source>
        <dbReference type="EnsemblPlants" id="LPERR10G13800.1"/>
    </source>
</evidence>
<dbReference type="Gramene" id="LPERR10G13800.1">
    <property type="protein sequence ID" value="LPERR10G13800.1"/>
    <property type="gene ID" value="LPERR10G13800"/>
</dbReference>
<reference evidence="1 2" key="1">
    <citation type="submission" date="2012-08" db="EMBL/GenBank/DDBJ databases">
        <title>Oryza genome evolution.</title>
        <authorList>
            <person name="Wing R.A."/>
        </authorList>
    </citation>
    <scope>NUCLEOTIDE SEQUENCE</scope>
</reference>
<reference evidence="2" key="2">
    <citation type="submission" date="2013-12" db="EMBL/GenBank/DDBJ databases">
        <authorList>
            <person name="Yu Y."/>
            <person name="Lee S."/>
            <person name="de Baynast K."/>
            <person name="Wissotski M."/>
            <person name="Liu L."/>
            <person name="Talag J."/>
            <person name="Goicoechea J."/>
            <person name="Angelova A."/>
            <person name="Jetty R."/>
            <person name="Kudrna D."/>
            <person name="Golser W."/>
            <person name="Rivera L."/>
            <person name="Zhang J."/>
            <person name="Wing R."/>
        </authorList>
    </citation>
    <scope>NUCLEOTIDE SEQUENCE</scope>
</reference>
<keyword evidence="2" id="KW-1185">Reference proteome</keyword>
<evidence type="ECO:0000313" key="2">
    <source>
        <dbReference type="Proteomes" id="UP000032180"/>
    </source>
</evidence>
<dbReference type="HOGENOM" id="CLU_1770722_0_0_1"/>
<name>A0A0D9XM81_9ORYZ</name>
<accession>A0A0D9XM81</accession>
<dbReference type="AlphaFoldDB" id="A0A0D9XM81"/>